<evidence type="ECO:0000256" key="1">
    <source>
        <dbReference type="PROSITE-ProRule" id="PRU00047"/>
    </source>
</evidence>
<dbReference type="InterPro" id="IPR036875">
    <property type="entry name" value="Znf_CCHC_sf"/>
</dbReference>
<dbReference type="PROSITE" id="PS50158">
    <property type="entry name" value="ZF_CCHC"/>
    <property type="match status" value="1"/>
</dbReference>
<proteinExistence type="predicted"/>
<keyword evidence="5" id="KW-1185">Reference proteome</keyword>
<dbReference type="EMBL" id="JBEFKJ010000051">
    <property type="protein sequence ID" value="KAL2036754.1"/>
    <property type="molecule type" value="Genomic_DNA"/>
</dbReference>
<keyword evidence="1" id="KW-0479">Metal-binding</keyword>
<keyword evidence="1" id="KW-0863">Zinc-finger</keyword>
<feature type="domain" description="CCHC-type" evidence="3">
    <location>
        <begin position="27"/>
        <end position="41"/>
    </location>
</feature>
<reference evidence="4 5" key="1">
    <citation type="submission" date="2024-09" db="EMBL/GenBank/DDBJ databases">
        <title>Rethinking Asexuality: The Enigmatic Case of Functional Sexual Genes in Lepraria (Stereocaulaceae).</title>
        <authorList>
            <person name="Doellman M."/>
            <person name="Sun Y."/>
            <person name="Barcenas-Pena A."/>
            <person name="Lumbsch H.T."/>
            <person name="Grewe F."/>
        </authorList>
    </citation>
    <scope>NUCLEOTIDE SEQUENCE [LARGE SCALE GENOMIC DNA]</scope>
    <source>
        <strain evidence="4 5">Mercado 3170</strain>
    </source>
</reference>
<evidence type="ECO:0000256" key="2">
    <source>
        <dbReference type="SAM" id="MobiDB-lite"/>
    </source>
</evidence>
<protein>
    <recommendedName>
        <fullName evidence="3">CCHC-type domain-containing protein</fullName>
    </recommendedName>
</protein>
<comment type="caution">
    <text evidence="4">The sequence shown here is derived from an EMBL/GenBank/DDBJ whole genome shotgun (WGS) entry which is preliminary data.</text>
</comment>
<gene>
    <name evidence="4" type="ORF">N7G274_010478</name>
</gene>
<dbReference type="Gene3D" id="4.10.60.10">
    <property type="entry name" value="Zinc finger, CCHC-type"/>
    <property type="match status" value="1"/>
</dbReference>
<evidence type="ECO:0000313" key="4">
    <source>
        <dbReference type="EMBL" id="KAL2036754.1"/>
    </source>
</evidence>
<accession>A0ABR3ZW57</accession>
<evidence type="ECO:0000313" key="5">
    <source>
        <dbReference type="Proteomes" id="UP001590950"/>
    </source>
</evidence>
<keyword evidence="1" id="KW-0862">Zinc</keyword>
<dbReference type="Pfam" id="PF00098">
    <property type="entry name" value="zf-CCHC"/>
    <property type="match status" value="1"/>
</dbReference>
<feature type="compositionally biased region" description="Acidic residues" evidence="2">
    <location>
        <begin position="96"/>
        <end position="110"/>
    </location>
</feature>
<dbReference type="SUPFAM" id="SSF57756">
    <property type="entry name" value="Retrovirus zinc finger-like domains"/>
    <property type="match status" value="1"/>
</dbReference>
<organism evidence="4 5">
    <name type="scientific">Stereocaulon virgatum</name>
    <dbReference type="NCBI Taxonomy" id="373712"/>
    <lineage>
        <taxon>Eukaryota</taxon>
        <taxon>Fungi</taxon>
        <taxon>Dikarya</taxon>
        <taxon>Ascomycota</taxon>
        <taxon>Pezizomycotina</taxon>
        <taxon>Lecanoromycetes</taxon>
        <taxon>OSLEUM clade</taxon>
        <taxon>Lecanoromycetidae</taxon>
        <taxon>Lecanorales</taxon>
        <taxon>Lecanorineae</taxon>
        <taxon>Stereocaulaceae</taxon>
        <taxon>Stereocaulon</taxon>
    </lineage>
</organism>
<evidence type="ECO:0000259" key="3">
    <source>
        <dbReference type="PROSITE" id="PS50158"/>
    </source>
</evidence>
<name>A0ABR3ZW57_9LECA</name>
<feature type="region of interest" description="Disordered" evidence="2">
    <location>
        <begin position="1"/>
        <end position="21"/>
    </location>
</feature>
<sequence length="122" mass="13922">MELDVIKASSPRGKGKQHQRKSKALTCYACGKSGHMARNCRMKNMVSRPQLNMMTGKQGESSQQRNPGCDDPKLNDLMAIQARLEEKIAQRIQEIEFEDYGEGEDDEEEEVISREDADWETE</sequence>
<dbReference type="SMART" id="SM00343">
    <property type="entry name" value="ZnF_C2HC"/>
    <property type="match status" value="1"/>
</dbReference>
<feature type="region of interest" description="Disordered" evidence="2">
    <location>
        <begin position="96"/>
        <end position="122"/>
    </location>
</feature>
<dbReference type="Proteomes" id="UP001590950">
    <property type="component" value="Unassembled WGS sequence"/>
</dbReference>
<dbReference type="InterPro" id="IPR001878">
    <property type="entry name" value="Znf_CCHC"/>
</dbReference>